<evidence type="ECO:0000256" key="1">
    <source>
        <dbReference type="ARBA" id="ARBA00022741"/>
    </source>
</evidence>
<reference evidence="4 5" key="1">
    <citation type="journal article" date="2019" name="Genome Biol. Evol.">
        <title>Genomic Plasticity Mediated by Transposable Elements in the Plant Pathogenic Fungus Colletotrichum higginsianum.</title>
        <authorList>
            <person name="Tsushima A."/>
            <person name="Gan P."/>
            <person name="Kumakura N."/>
            <person name="Narusaka M."/>
            <person name="Takano Y."/>
            <person name="Narusaka Y."/>
            <person name="Shirasu K."/>
        </authorList>
    </citation>
    <scope>NUCLEOTIDE SEQUENCE [LARGE SCALE GENOMIC DNA]</scope>
    <source>
        <strain evidence="4 5">MAFF305635-RFP</strain>
    </source>
</reference>
<dbReference type="SUPFAM" id="SSF52540">
    <property type="entry name" value="P-loop containing nucleoside triphosphate hydrolases"/>
    <property type="match status" value="1"/>
</dbReference>
<dbReference type="InterPro" id="IPR038718">
    <property type="entry name" value="SNF2-like_sf"/>
</dbReference>
<dbReference type="EMBL" id="MWPZ01000003">
    <property type="protein sequence ID" value="TID01953.1"/>
    <property type="molecule type" value="Genomic_DNA"/>
</dbReference>
<organism evidence="4 5">
    <name type="scientific">Colletotrichum higginsianum</name>
    <dbReference type="NCBI Taxonomy" id="80884"/>
    <lineage>
        <taxon>Eukaryota</taxon>
        <taxon>Fungi</taxon>
        <taxon>Dikarya</taxon>
        <taxon>Ascomycota</taxon>
        <taxon>Pezizomycotina</taxon>
        <taxon>Sordariomycetes</taxon>
        <taxon>Hypocreomycetidae</taxon>
        <taxon>Glomerellales</taxon>
        <taxon>Glomerellaceae</taxon>
        <taxon>Colletotrichum</taxon>
        <taxon>Colletotrichum destructivum species complex</taxon>
    </lineage>
</organism>
<name>A0A4T0W9B1_9PEZI</name>
<dbReference type="PROSITE" id="PS51192">
    <property type="entry name" value="HELICASE_ATP_BIND_1"/>
    <property type="match status" value="1"/>
</dbReference>
<dbReference type="PANTHER" id="PTHR45629:SF7">
    <property type="entry name" value="DNA EXCISION REPAIR PROTEIN ERCC-6-RELATED"/>
    <property type="match status" value="1"/>
</dbReference>
<dbReference type="InterPro" id="IPR014001">
    <property type="entry name" value="Helicase_ATP-bd"/>
</dbReference>
<dbReference type="SMART" id="SM00487">
    <property type="entry name" value="DEXDc"/>
    <property type="match status" value="1"/>
</dbReference>
<evidence type="ECO:0000313" key="4">
    <source>
        <dbReference type="EMBL" id="TID01953.1"/>
    </source>
</evidence>
<sequence>MSEEEAKVRREASYLIHKKGWVTNMDKKPQSLELPPMPDWEKAEAELHGFTKNLFHDLGRALASGTVLAPSAWKEGLDESKLSSRHEFRDQWEALHARAIDDINNQDLELQQEPRTRPVDQEAIDRGDIPELGEETRYETKDEKLASNELVPLDKHYSALRFLVRYVALGNFVRLNQGKLGHPKNVIIPGLVTKLRPWQTKAVELMRDFIRGPHRGVILGDGMGLGKTLTVIALIMHLRLKKTEGPVLIVAPKGLHSTWLAECQYHFAEGSQPKVLVWDNSELTTSDLLGGDYDIVITSYHFVMHRIKELDFGTRVGHILLHGTKEEISVVQKLRRLPFEVARAVARPMTPSRMRWKFSAQLSRFSRILMLDEAYKVKNHLGETRQALHSLPYKRFVGITGTFMPNKWTDIYGMIDLLPGNPFDSYDHLVKSFGTMTHGRPFDRCNEAALTYYPDSLVVARPQSVLELEGIDEKMVEAPPQRISLYHSSNHR</sequence>
<dbReference type="OrthoDB" id="5244781at2759"/>
<dbReference type="Gene3D" id="3.40.50.10810">
    <property type="entry name" value="Tandem AAA-ATPase domain"/>
    <property type="match status" value="2"/>
</dbReference>
<feature type="domain" description="Helicase ATP-binding" evidence="3">
    <location>
        <begin position="208"/>
        <end position="421"/>
    </location>
</feature>
<evidence type="ECO:0000313" key="5">
    <source>
        <dbReference type="Proteomes" id="UP000305883"/>
    </source>
</evidence>
<dbReference type="Pfam" id="PF00176">
    <property type="entry name" value="SNF2-rel_dom"/>
    <property type="match status" value="1"/>
</dbReference>
<dbReference type="InterPro" id="IPR050496">
    <property type="entry name" value="SNF2_RAD54_helicase_repair"/>
</dbReference>
<dbReference type="GO" id="GO:0005524">
    <property type="term" value="F:ATP binding"/>
    <property type="evidence" value="ECO:0007669"/>
    <property type="project" value="InterPro"/>
</dbReference>
<protein>
    <submittedName>
        <fullName evidence="4">DNA repair protein RAD16</fullName>
    </submittedName>
</protein>
<gene>
    <name evidence="4" type="ORF">CH35J_004275</name>
</gene>
<evidence type="ECO:0000259" key="3">
    <source>
        <dbReference type="PROSITE" id="PS51192"/>
    </source>
</evidence>
<dbReference type="InterPro" id="IPR027417">
    <property type="entry name" value="P-loop_NTPase"/>
</dbReference>
<accession>A0A4T0W9B1</accession>
<keyword evidence="2" id="KW-0067">ATP-binding</keyword>
<dbReference type="Proteomes" id="UP000305883">
    <property type="component" value="Unassembled WGS sequence"/>
</dbReference>
<evidence type="ECO:0000256" key="2">
    <source>
        <dbReference type="ARBA" id="ARBA00022840"/>
    </source>
</evidence>
<comment type="caution">
    <text evidence="4">The sequence shown here is derived from an EMBL/GenBank/DDBJ whole genome shotgun (WGS) entry which is preliminary data.</text>
</comment>
<dbReference type="InterPro" id="IPR000330">
    <property type="entry name" value="SNF2_N"/>
</dbReference>
<keyword evidence="1" id="KW-0547">Nucleotide-binding</keyword>
<dbReference type="PANTHER" id="PTHR45629">
    <property type="entry name" value="SNF2/RAD54 FAMILY MEMBER"/>
    <property type="match status" value="1"/>
</dbReference>
<dbReference type="AlphaFoldDB" id="A0A4T0W9B1"/>
<proteinExistence type="predicted"/>